<dbReference type="GO" id="GO:0004601">
    <property type="term" value="F:peroxidase activity"/>
    <property type="evidence" value="ECO:0007669"/>
    <property type="project" value="UniProtKB-KW"/>
</dbReference>
<name>A0A370R3D8_9GAMM</name>
<evidence type="ECO:0000313" key="1">
    <source>
        <dbReference type="EMBL" id="RDK96952.1"/>
    </source>
</evidence>
<dbReference type="RefSeq" id="WP_230472928.1">
    <property type="nucleotide sequence ID" value="NZ_QRAP01000001.1"/>
</dbReference>
<protein>
    <submittedName>
        <fullName evidence="1">Putative peroxidase-related enzyme</fullName>
    </submittedName>
</protein>
<keyword evidence="1" id="KW-0560">Oxidoreductase</keyword>
<dbReference type="InterPro" id="IPR029032">
    <property type="entry name" value="AhpD-like"/>
</dbReference>
<dbReference type="Proteomes" id="UP000254848">
    <property type="component" value="Unassembled WGS sequence"/>
</dbReference>
<gene>
    <name evidence="1" type="ORF">C8D90_101389</name>
</gene>
<accession>A0A370R3D8</accession>
<organism evidence="1 2">
    <name type="scientific">Enterobacillus tribolii</name>
    <dbReference type="NCBI Taxonomy" id="1487935"/>
    <lineage>
        <taxon>Bacteria</taxon>
        <taxon>Pseudomonadati</taxon>
        <taxon>Pseudomonadota</taxon>
        <taxon>Gammaproteobacteria</taxon>
        <taxon>Enterobacterales</taxon>
        <taxon>Hafniaceae</taxon>
        <taxon>Enterobacillus</taxon>
    </lineage>
</organism>
<dbReference type="PANTHER" id="PTHR35446">
    <property type="entry name" value="SI:CH211-175M2.5"/>
    <property type="match status" value="1"/>
</dbReference>
<dbReference type="PANTHER" id="PTHR35446:SF2">
    <property type="entry name" value="CARBOXYMUCONOLACTONE DECARBOXYLASE-LIKE DOMAIN-CONTAINING PROTEIN"/>
    <property type="match status" value="1"/>
</dbReference>
<dbReference type="EMBL" id="QRAP01000001">
    <property type="protein sequence ID" value="RDK96952.1"/>
    <property type="molecule type" value="Genomic_DNA"/>
</dbReference>
<comment type="caution">
    <text evidence="1">The sequence shown here is derived from an EMBL/GenBank/DDBJ whole genome shotgun (WGS) entry which is preliminary data.</text>
</comment>
<reference evidence="1 2" key="1">
    <citation type="submission" date="2018-07" db="EMBL/GenBank/DDBJ databases">
        <title>Genomic Encyclopedia of Type Strains, Phase IV (KMG-IV): sequencing the most valuable type-strain genomes for metagenomic binning, comparative biology and taxonomic classification.</title>
        <authorList>
            <person name="Goeker M."/>
        </authorList>
    </citation>
    <scope>NUCLEOTIDE SEQUENCE [LARGE SCALE GENOMIC DNA]</scope>
    <source>
        <strain evidence="1 2">DSM 103736</strain>
    </source>
</reference>
<dbReference type="AlphaFoldDB" id="A0A370R3D8"/>
<proteinExistence type="predicted"/>
<keyword evidence="2" id="KW-1185">Reference proteome</keyword>
<dbReference type="Gene3D" id="1.20.1290.10">
    <property type="entry name" value="AhpD-like"/>
    <property type="match status" value="2"/>
</dbReference>
<dbReference type="SUPFAM" id="SSF69118">
    <property type="entry name" value="AhpD-like"/>
    <property type="match status" value="2"/>
</dbReference>
<evidence type="ECO:0000313" key="2">
    <source>
        <dbReference type="Proteomes" id="UP000254848"/>
    </source>
</evidence>
<keyword evidence="1" id="KW-0575">Peroxidase</keyword>
<sequence>MERLVFPHVTSSTPPVHGNDTAGFRYGIFSSHPASYGLLLQERQPFFHAIERCYRQLLDDEPLLSRERTLSRYDRLSVALTVAQVTQLQPLCSFYATRLAPLDYPHNSREGNNRLTQLTQHARLLAWNPGRAGVQDISALRQAKLTLHDIVTLSQIVGFVSLQARMIAATVALAQHAFAPAPDDLPTPQISPPEQEKTAVWRPFLPLAPTADCRPLPVCGAPQSLAYALMLLEMHQADAAAESRLLFSEGFNCNDRLRQPLRELAFLIGARANHCPHSAHHHLTRYLLLSKHRDQAEAIYRDPLAAMEHCARRDHAIINATLTLARTPARFSPELITALRQAELSDAESLELIVAVATAAWTQRLLVSLGE</sequence>